<evidence type="ECO:0000313" key="1">
    <source>
        <dbReference type="EMBL" id="CAD8077362.1"/>
    </source>
</evidence>
<gene>
    <name evidence="1" type="ORF">PPRIM_AZ9-3.1.T0580075</name>
</gene>
<name>A0A8S1MFH0_PARPR</name>
<dbReference type="EMBL" id="CAJJDM010000059">
    <property type="protein sequence ID" value="CAD8077362.1"/>
    <property type="molecule type" value="Genomic_DNA"/>
</dbReference>
<comment type="caution">
    <text evidence="1">The sequence shown here is derived from an EMBL/GenBank/DDBJ whole genome shotgun (WGS) entry which is preliminary data.</text>
</comment>
<reference evidence="1" key="1">
    <citation type="submission" date="2021-01" db="EMBL/GenBank/DDBJ databases">
        <authorList>
            <consortium name="Genoscope - CEA"/>
            <person name="William W."/>
        </authorList>
    </citation>
    <scope>NUCLEOTIDE SEQUENCE</scope>
</reference>
<protein>
    <submittedName>
        <fullName evidence="1">Uncharacterized protein</fullName>
    </submittedName>
</protein>
<sequence length="213" mass="24954">MYSGFLSKKLEYEYNSVVNRMMILLIDQLSLQLQLNQIANKTFFDKQFYKLYNQIKELEGQKAQPPKFSNLLQPLQFVIQNNGNQQITINYQNQHCQKPYVPPILEQDAAFSTQYTKTQTISTRAKSQIVQARQQQAFSPNKVSRVCRYSDRKKPKVQLMNVGEFYADFQNESQILGKKQQNNGQRFHTLDQNSMMKTPLNLEAQQNRDTLKV</sequence>
<dbReference type="OMA" id="KLEYEYN"/>
<dbReference type="AlphaFoldDB" id="A0A8S1MFH0"/>
<keyword evidence="2" id="KW-1185">Reference proteome</keyword>
<evidence type="ECO:0000313" key="2">
    <source>
        <dbReference type="Proteomes" id="UP000688137"/>
    </source>
</evidence>
<organism evidence="1 2">
    <name type="scientific">Paramecium primaurelia</name>
    <dbReference type="NCBI Taxonomy" id="5886"/>
    <lineage>
        <taxon>Eukaryota</taxon>
        <taxon>Sar</taxon>
        <taxon>Alveolata</taxon>
        <taxon>Ciliophora</taxon>
        <taxon>Intramacronucleata</taxon>
        <taxon>Oligohymenophorea</taxon>
        <taxon>Peniculida</taxon>
        <taxon>Parameciidae</taxon>
        <taxon>Paramecium</taxon>
    </lineage>
</organism>
<accession>A0A8S1MFH0</accession>
<dbReference type="Proteomes" id="UP000688137">
    <property type="component" value="Unassembled WGS sequence"/>
</dbReference>
<proteinExistence type="predicted"/>